<dbReference type="InterPro" id="IPR001763">
    <property type="entry name" value="Rhodanese-like_dom"/>
</dbReference>
<comment type="caution">
    <text evidence="4">The sequence shown here is derived from an EMBL/GenBank/DDBJ whole genome shotgun (WGS) entry which is preliminary data.</text>
</comment>
<dbReference type="Gene3D" id="3.40.250.10">
    <property type="entry name" value="Rhodanese-like domain"/>
    <property type="match status" value="1"/>
</dbReference>
<dbReference type="PROSITE" id="PS50987">
    <property type="entry name" value="HTH_ARSR_2"/>
    <property type="match status" value="1"/>
</dbReference>
<dbReference type="AlphaFoldDB" id="A0A0R2LHM4"/>
<dbReference type="InterPro" id="IPR036390">
    <property type="entry name" value="WH_DNA-bd_sf"/>
</dbReference>
<evidence type="ECO:0000259" key="3">
    <source>
        <dbReference type="PROSITE" id="PS50987"/>
    </source>
</evidence>
<evidence type="ECO:0000313" key="4">
    <source>
        <dbReference type="EMBL" id="KRN98826.1"/>
    </source>
</evidence>
<dbReference type="Pfam" id="PF00581">
    <property type="entry name" value="Rhodanese"/>
    <property type="match status" value="1"/>
</dbReference>
<dbReference type="SUPFAM" id="SSF52821">
    <property type="entry name" value="Rhodanese/Cell cycle control phosphatase"/>
    <property type="match status" value="1"/>
</dbReference>
<dbReference type="GO" id="GO:0003677">
    <property type="term" value="F:DNA binding"/>
    <property type="evidence" value="ECO:0007669"/>
    <property type="project" value="UniProtKB-KW"/>
</dbReference>
<evidence type="ECO:0000256" key="1">
    <source>
        <dbReference type="ARBA" id="ARBA00023125"/>
    </source>
</evidence>
<dbReference type="InterPro" id="IPR001845">
    <property type="entry name" value="HTH_ArsR_DNA-bd_dom"/>
</dbReference>
<keyword evidence="5" id="KW-1185">Reference proteome</keyword>
<protein>
    <submittedName>
        <fullName evidence="4">ArsR family transcriptional regulator</fullName>
    </submittedName>
</protein>
<dbReference type="PRINTS" id="PR00778">
    <property type="entry name" value="HTHARSR"/>
</dbReference>
<dbReference type="GO" id="GO:0003700">
    <property type="term" value="F:DNA-binding transcription factor activity"/>
    <property type="evidence" value="ECO:0007669"/>
    <property type="project" value="InterPro"/>
</dbReference>
<dbReference type="PATRIC" id="fig|993692.3.peg.744"/>
<gene>
    <name evidence="4" type="ORF">IV57_GL000738</name>
</gene>
<dbReference type="NCBIfam" id="NF033788">
    <property type="entry name" value="HTH_metalloreg"/>
    <property type="match status" value="1"/>
</dbReference>
<dbReference type="PANTHER" id="PTHR43031">
    <property type="entry name" value="FAD-DEPENDENT OXIDOREDUCTASE"/>
    <property type="match status" value="1"/>
</dbReference>
<dbReference type="CDD" id="cd00090">
    <property type="entry name" value="HTH_ARSR"/>
    <property type="match status" value="1"/>
</dbReference>
<dbReference type="Proteomes" id="UP000051006">
    <property type="component" value="Unassembled WGS sequence"/>
</dbReference>
<feature type="domain" description="Rhodanese" evidence="2">
    <location>
        <begin position="132"/>
        <end position="217"/>
    </location>
</feature>
<dbReference type="PANTHER" id="PTHR43031:SF1">
    <property type="entry name" value="PYRIDINE NUCLEOTIDE-DISULPHIDE OXIDOREDUCTASE"/>
    <property type="match status" value="1"/>
</dbReference>
<dbReference type="InterPro" id="IPR036873">
    <property type="entry name" value="Rhodanese-like_dom_sf"/>
</dbReference>
<dbReference type="SUPFAM" id="SSF46785">
    <property type="entry name" value="Winged helix' DNA-binding domain"/>
    <property type="match status" value="1"/>
</dbReference>
<dbReference type="PROSITE" id="PS50206">
    <property type="entry name" value="RHODANESE_3"/>
    <property type="match status" value="1"/>
</dbReference>
<reference evidence="4 5" key="1">
    <citation type="journal article" date="2015" name="Genome Announc.">
        <title>Expanding the biotechnology potential of lactobacilli through comparative genomics of 213 strains and associated genera.</title>
        <authorList>
            <person name="Sun Z."/>
            <person name="Harris H.M."/>
            <person name="McCann A."/>
            <person name="Guo C."/>
            <person name="Argimon S."/>
            <person name="Zhang W."/>
            <person name="Yang X."/>
            <person name="Jeffery I.B."/>
            <person name="Cooney J.C."/>
            <person name="Kagawa T.F."/>
            <person name="Liu W."/>
            <person name="Song Y."/>
            <person name="Salvetti E."/>
            <person name="Wrobel A."/>
            <person name="Rasinkangas P."/>
            <person name="Parkhill J."/>
            <person name="Rea M.C."/>
            <person name="O'Sullivan O."/>
            <person name="Ritari J."/>
            <person name="Douillard F.P."/>
            <person name="Paul Ross R."/>
            <person name="Yang R."/>
            <person name="Briner A.E."/>
            <person name="Felis G.E."/>
            <person name="de Vos W.M."/>
            <person name="Barrangou R."/>
            <person name="Klaenhammer T.R."/>
            <person name="Caufield P.W."/>
            <person name="Cui Y."/>
            <person name="Zhang H."/>
            <person name="O'Toole P.W."/>
        </authorList>
    </citation>
    <scope>NUCLEOTIDE SEQUENCE [LARGE SCALE GENOMIC DNA]</scope>
    <source>
        <strain evidence="4 5">DSM 24716</strain>
    </source>
</reference>
<dbReference type="Gene3D" id="1.10.10.10">
    <property type="entry name" value="Winged helix-like DNA-binding domain superfamily/Winged helix DNA-binding domain"/>
    <property type="match status" value="1"/>
</dbReference>
<dbReference type="STRING" id="993692.IV57_GL000738"/>
<dbReference type="EMBL" id="JQCF01000016">
    <property type="protein sequence ID" value="KRN98826.1"/>
    <property type="molecule type" value="Genomic_DNA"/>
</dbReference>
<dbReference type="RefSeq" id="WP_236704349.1">
    <property type="nucleotide sequence ID" value="NZ_JQCF01000016.1"/>
</dbReference>
<dbReference type="Pfam" id="PF01022">
    <property type="entry name" value="HTH_5"/>
    <property type="match status" value="1"/>
</dbReference>
<dbReference type="InterPro" id="IPR011991">
    <property type="entry name" value="ArsR-like_HTH"/>
</dbReference>
<evidence type="ECO:0000313" key="5">
    <source>
        <dbReference type="Proteomes" id="UP000051006"/>
    </source>
</evidence>
<name>A0A0R2LHM4_9LACO</name>
<accession>A0A0R2LHM4</accession>
<proteinExistence type="predicted"/>
<feature type="domain" description="HTH arsR-type" evidence="3">
    <location>
        <begin position="9"/>
        <end position="103"/>
    </location>
</feature>
<dbReference type="InterPro" id="IPR036388">
    <property type="entry name" value="WH-like_DNA-bd_sf"/>
</dbReference>
<evidence type="ECO:0000259" key="2">
    <source>
        <dbReference type="PROSITE" id="PS50206"/>
    </source>
</evidence>
<dbReference type="SMART" id="SM00418">
    <property type="entry name" value="HTH_ARSR"/>
    <property type="match status" value="1"/>
</dbReference>
<dbReference type="InterPro" id="IPR050229">
    <property type="entry name" value="GlpE_sulfurtransferase"/>
</dbReference>
<dbReference type="CDD" id="cd00158">
    <property type="entry name" value="RHOD"/>
    <property type="match status" value="1"/>
</dbReference>
<organism evidence="4 5">
    <name type="scientific">Companilactobacillus kimchiensis</name>
    <dbReference type="NCBI Taxonomy" id="993692"/>
    <lineage>
        <taxon>Bacteria</taxon>
        <taxon>Bacillati</taxon>
        <taxon>Bacillota</taxon>
        <taxon>Bacilli</taxon>
        <taxon>Lactobacillales</taxon>
        <taxon>Lactobacillaceae</taxon>
        <taxon>Companilactobacillus</taxon>
    </lineage>
</organism>
<keyword evidence="1" id="KW-0238">DNA-binding</keyword>
<sequence length="219" mass="25129">MLDEKVMNYKNSLYSELAKIGKSLSSNKRLEIMDLLTQGPKTVEAIAVATGLSIANTSRHLQVLREGNLVKRTRDKNFVVYSLATASITNMFYQLRDVGEEQLSAIKQIQNSYNESEEVYTLTLAEAYDKMQQNNIELLDVRPQDEYEAGHVDQAINIPIDELESELDKVPTDKEIIVYCRGHLCAYTNMATRLLNDNGRRAFSLNESYYDWQRFLKTK</sequence>
<dbReference type="SMART" id="SM00450">
    <property type="entry name" value="RHOD"/>
    <property type="match status" value="1"/>
</dbReference>